<dbReference type="SMART" id="SM00222">
    <property type="entry name" value="Sec7"/>
    <property type="match status" value="1"/>
</dbReference>
<keyword evidence="4" id="KW-1185">Reference proteome</keyword>
<dbReference type="SUPFAM" id="SSF48425">
    <property type="entry name" value="Sec7 domain"/>
    <property type="match status" value="1"/>
</dbReference>
<dbReference type="OrthoDB" id="430364at2759"/>
<protein>
    <recommendedName>
        <fullName evidence="2">SEC7 domain-containing protein</fullName>
    </recommendedName>
</protein>
<feature type="compositionally biased region" description="Polar residues" evidence="1">
    <location>
        <begin position="263"/>
        <end position="277"/>
    </location>
</feature>
<feature type="compositionally biased region" description="Low complexity" evidence="1">
    <location>
        <begin position="504"/>
        <end position="517"/>
    </location>
</feature>
<feature type="region of interest" description="Disordered" evidence="1">
    <location>
        <begin position="553"/>
        <end position="705"/>
    </location>
</feature>
<dbReference type="InterPro" id="IPR035999">
    <property type="entry name" value="Sec7_dom_sf"/>
</dbReference>
<feature type="region of interest" description="Disordered" evidence="1">
    <location>
        <begin position="491"/>
        <end position="517"/>
    </location>
</feature>
<dbReference type="Pfam" id="PF01369">
    <property type="entry name" value="Sec7"/>
    <property type="match status" value="1"/>
</dbReference>
<feature type="region of interest" description="Disordered" evidence="1">
    <location>
        <begin position="344"/>
        <end position="376"/>
    </location>
</feature>
<proteinExistence type="predicted"/>
<dbReference type="GO" id="GO:0032012">
    <property type="term" value="P:regulation of ARF protein signal transduction"/>
    <property type="evidence" value="ECO:0007669"/>
    <property type="project" value="InterPro"/>
</dbReference>
<feature type="compositionally biased region" description="Basic residues" evidence="1">
    <location>
        <begin position="656"/>
        <end position="665"/>
    </location>
</feature>
<dbReference type="InterPro" id="IPR011993">
    <property type="entry name" value="PH-like_dom_sf"/>
</dbReference>
<evidence type="ECO:0000259" key="2">
    <source>
        <dbReference type="PROSITE" id="PS50190"/>
    </source>
</evidence>
<feature type="compositionally biased region" description="Polar residues" evidence="1">
    <location>
        <begin position="568"/>
        <end position="601"/>
    </location>
</feature>
<reference evidence="3 4" key="1">
    <citation type="submission" date="2015-01" db="EMBL/GenBank/DDBJ databases">
        <title>The Genome Sequence of Cryptococcus gattii Ram5.</title>
        <authorList>
            <consortium name="The Broad Institute Genomics Platform"/>
            <person name="Cuomo C."/>
            <person name="Litvintseva A."/>
            <person name="Chen Y."/>
            <person name="Heitman J."/>
            <person name="Sun S."/>
            <person name="Springer D."/>
            <person name="Dromer F."/>
            <person name="Young S."/>
            <person name="Zeng Q."/>
            <person name="Gargeya S."/>
            <person name="Abouelleil A."/>
            <person name="Alvarado L."/>
            <person name="Chapman S.B."/>
            <person name="Gainer-Dewar J."/>
            <person name="Goldberg J."/>
            <person name="Griggs A."/>
            <person name="Gujja S."/>
            <person name="Hansen M."/>
            <person name="Howarth C."/>
            <person name="Imamovic A."/>
            <person name="Larimer J."/>
            <person name="Murphy C."/>
            <person name="Naylor J."/>
            <person name="Pearson M."/>
            <person name="Priest M."/>
            <person name="Roberts A."/>
            <person name="Saif S."/>
            <person name="Shea T."/>
            <person name="Sykes S."/>
            <person name="Wortman J."/>
            <person name="Nusbaum C."/>
            <person name="Birren B."/>
        </authorList>
    </citation>
    <scope>NUCLEOTIDE SEQUENCE [LARGE SCALE GENOMIC DNA]</scope>
    <source>
        <strain evidence="3 4">Ram5</strain>
    </source>
</reference>
<feature type="region of interest" description="Disordered" evidence="1">
    <location>
        <begin position="247"/>
        <end position="285"/>
    </location>
</feature>
<feature type="region of interest" description="Disordered" evidence="1">
    <location>
        <begin position="1447"/>
        <end position="1473"/>
    </location>
</feature>
<evidence type="ECO:0000256" key="1">
    <source>
        <dbReference type="SAM" id="MobiDB-lite"/>
    </source>
</evidence>
<feature type="region of interest" description="Disordered" evidence="1">
    <location>
        <begin position="888"/>
        <end position="932"/>
    </location>
</feature>
<dbReference type="Proteomes" id="UP000053392">
    <property type="component" value="Unassembled WGS sequence"/>
</dbReference>
<organism evidence="3 4">
    <name type="scientific">Cryptococcus deuterogattii Ram5</name>
    <dbReference type="NCBI Taxonomy" id="1296110"/>
    <lineage>
        <taxon>Eukaryota</taxon>
        <taxon>Fungi</taxon>
        <taxon>Dikarya</taxon>
        <taxon>Basidiomycota</taxon>
        <taxon>Agaricomycotina</taxon>
        <taxon>Tremellomycetes</taxon>
        <taxon>Tremellales</taxon>
        <taxon>Cryptococcaceae</taxon>
        <taxon>Cryptococcus</taxon>
        <taxon>Cryptococcus gattii species complex</taxon>
    </lineage>
</organism>
<dbReference type="PANTHER" id="PTHR10663">
    <property type="entry name" value="GUANYL-NUCLEOTIDE EXCHANGE FACTOR"/>
    <property type="match status" value="1"/>
</dbReference>
<accession>A0A0D0V5U1</accession>
<feature type="compositionally biased region" description="Polar residues" evidence="1">
    <location>
        <begin position="1464"/>
        <end position="1473"/>
    </location>
</feature>
<feature type="region of interest" description="Disordered" evidence="1">
    <location>
        <begin position="203"/>
        <end position="223"/>
    </location>
</feature>
<dbReference type="InterPro" id="IPR023394">
    <property type="entry name" value="Sec7_C_sf"/>
</dbReference>
<feature type="compositionally biased region" description="Basic and acidic residues" evidence="1">
    <location>
        <begin position="347"/>
        <end position="360"/>
    </location>
</feature>
<feature type="compositionally biased region" description="Low complexity" evidence="1">
    <location>
        <begin position="897"/>
        <end position="910"/>
    </location>
</feature>
<evidence type="ECO:0000313" key="4">
    <source>
        <dbReference type="Proteomes" id="UP000053392"/>
    </source>
</evidence>
<dbReference type="GO" id="GO:0005085">
    <property type="term" value="F:guanyl-nucleotide exchange factor activity"/>
    <property type="evidence" value="ECO:0007669"/>
    <property type="project" value="InterPro"/>
</dbReference>
<feature type="domain" description="SEC7" evidence="2">
    <location>
        <begin position="1062"/>
        <end position="1247"/>
    </location>
</feature>
<dbReference type="EMBL" id="KN847897">
    <property type="protein sequence ID" value="KIR42741.1"/>
    <property type="molecule type" value="Genomic_DNA"/>
</dbReference>
<dbReference type="SUPFAM" id="SSF50729">
    <property type="entry name" value="PH domain-like"/>
    <property type="match status" value="1"/>
</dbReference>
<dbReference type="PANTHER" id="PTHR10663:SF405">
    <property type="entry name" value="ARF GUANINE NUCLEOTIDE EXCHANGE FACTOR SYT1"/>
    <property type="match status" value="1"/>
</dbReference>
<feature type="region of interest" description="Disordered" evidence="1">
    <location>
        <begin position="1"/>
        <end position="109"/>
    </location>
</feature>
<dbReference type="Gene3D" id="1.10.1000.11">
    <property type="entry name" value="Arf Nucleotide-binding Site Opener,domain 2"/>
    <property type="match status" value="1"/>
</dbReference>
<sequence length="1567" mass="170665">MSTSPKYYHASCSSSRSASRQDDRPPSPQTRAQVRSEAIARLKLAASLPRSPDGRRPLQRHAAARTDDHGGDAEGSPGIMPVPVEVSNLLRPGSPSRSAKDEQEVLSPSPVQIAFDHARIYSSVDHMQMQRSASASPSYNMTCNDYPPPTNGVNPEWHTMQLAQSYLPSLAPHSSNSLQQQVPLAGRNTPSPLPTLGELRTLQRSNSQAARARAMSKLTGGTGISMNDDVSLHLPLSGSLQRAGTLGASANPMLSMPSRTGAELSTPSAQDPRQSTAFDAPRPRLQRSFTVSSSNMGEERRSAVGRRMVERLAERRAARQKEEEEVRRLWEERKAAANLIGKGQAHVIDRPGNEEQERHQVTPSVSKPSGDDEPPIRAAATAAPNMLLAPERPVSGGTMQSAQFEYEDHLRRSLSSRTARGAMGAVSEPVPAVTMPNVQSEATNQDTEQLDTPTLPQNPMSPYPESQAFGASVLDLDEPLLPPHPPFITPSRHIAHDSTSTIHGSNNSPGSSSTLGGSSILSGLDSMMFVTGGTGGHYAQLASQGETNWPVEAAESSDWGTPGKEIRQTNLISSPSSSTRIDRPPSSNSEIFSTQISETGGTENGHYSPKSHDPYGTPSTESAMPSWEEVSRKEEQVSKAPVSHSYHARSESVGARMKRTMKSAMRKGSQSQSSMTSASPPMSSRRGSGVSAAPSQGSAAKSWPKGEPVAITRIAIHHPSISSLSAFQADSAVASSSSLIQHQLSSGPSQVSLLPRANLNDPRIHISKLSPFPGLEHLESRAAGYEGFPAEKPKLVQQVSDSVIPSHTSALTPGGTFATENIYALPLVARPEPNKRLSDESVTKRNWLAKALTPRTSLSRKISYGDVRSRGNSLGQGAMVISSDVDPFASPPRRAVPTSSAPSIPSSMSPDGKPRAASPTVSAVPEMSEDGTRATRPIHLRQGGNAPGIMQERIQMRKEAMLPKKTLDILRRMDEVLTLGPEHPARPEMLDDPPRKFLKSSQILQVVNANIVKDRFLFLFTDLLVIAKPVLAHNVHATLDTQFIVKNVVSLDKLVISGAQGESHAYSGRQLVVDNFVDKFKQDPVEACRYLVQNCSPKVDLATLAGLILKTSELDKTQVGLLLANNEGLTRAFVDRFHFRNIRIDDALRIFLLSLRLPTDPISCETLLKVFAERYYVANHEHLTYNQELAIELVLTIMQFDDALYSTFDSASANDVITLETFVTAFRSKDPLGLVPDDLLSQIYMSLHWVRLSQALASSEVRFERRAIATLPHTSTKLTYNVWSEKIYISIPAPDSKLRIKLLGAGLEFDPPELDFTNKTEESFRVKGISLGMKTLLFVRVGDNAALYASLGSIRHFNVERAFMRHTFQIAFSNHVGLKRKYCFSMNSFASCQEWRELLEKHIKETKGAKSIKGSSSRDVARQAAEAVSLQVLRDALISTEETAQLTKENTAFRPRGNAAAQPESDTGPRSRTGSISAVYAQLALKEEYELVPRQPVQEENDMDKASQKGNARTGKELVLLCRQNSLMPWLLNLLLAGAGYEPGDGYAHEGSVDRDANVLQSKGKRV</sequence>
<dbReference type="PROSITE" id="PS50190">
    <property type="entry name" value="SEC7"/>
    <property type="match status" value="1"/>
</dbReference>
<dbReference type="HOGENOM" id="CLU_245629_0_0_1"/>
<name>A0A0D0V5U1_9TREE</name>
<dbReference type="Gene3D" id="2.30.29.30">
    <property type="entry name" value="Pleckstrin-homology domain (PH domain)/Phosphotyrosine-binding domain (PTB)"/>
    <property type="match status" value="1"/>
</dbReference>
<dbReference type="Gene3D" id="1.10.220.20">
    <property type="match status" value="1"/>
</dbReference>
<gene>
    <name evidence="3" type="ORF">I313_00944</name>
</gene>
<feature type="compositionally biased region" description="Low complexity" evidence="1">
    <location>
        <begin position="669"/>
        <end position="684"/>
    </location>
</feature>
<dbReference type="InterPro" id="IPR000904">
    <property type="entry name" value="Sec7_dom"/>
</dbReference>
<evidence type="ECO:0000313" key="3">
    <source>
        <dbReference type="EMBL" id="KIR42741.1"/>
    </source>
</evidence>